<name>A0A8K0DVL8_9ROSA</name>
<accession>A0A8K0DVL8</accession>
<gene>
    <name evidence="4" type="ORF">FNV43_RR23150</name>
</gene>
<keyword evidence="5" id="KW-1185">Reference proteome</keyword>
<reference evidence="4" key="1">
    <citation type="submission" date="2020-03" db="EMBL/GenBank/DDBJ databases">
        <title>A high-quality chromosome-level genome assembly of a woody plant with both climbing and erect habits, Rhamnella rubrinervis.</title>
        <authorList>
            <person name="Lu Z."/>
            <person name="Yang Y."/>
            <person name="Zhu X."/>
            <person name="Sun Y."/>
        </authorList>
    </citation>
    <scope>NUCLEOTIDE SEQUENCE</scope>
    <source>
        <strain evidence="4">BYM</strain>
        <tissue evidence="4">Leaf</tissue>
    </source>
</reference>
<evidence type="ECO:0000256" key="1">
    <source>
        <dbReference type="ARBA" id="ARBA00022741"/>
    </source>
</evidence>
<dbReference type="OrthoDB" id="6108017at2759"/>
<proteinExistence type="predicted"/>
<dbReference type="AlphaFoldDB" id="A0A8K0DVL8"/>
<dbReference type="Pfam" id="PF02736">
    <property type="entry name" value="Myosin_N"/>
    <property type="match status" value="1"/>
</dbReference>
<evidence type="ECO:0000313" key="5">
    <source>
        <dbReference type="Proteomes" id="UP000796880"/>
    </source>
</evidence>
<feature type="domain" description="Myosin N-terminal SH3-like" evidence="3">
    <location>
        <begin position="9"/>
        <end position="44"/>
    </location>
</feature>
<evidence type="ECO:0000313" key="4">
    <source>
        <dbReference type="EMBL" id="KAF3436058.1"/>
    </source>
</evidence>
<protein>
    <recommendedName>
        <fullName evidence="3">Myosin N-terminal SH3-like domain-containing protein</fullName>
    </recommendedName>
</protein>
<sequence>MAATISPVVGSLVWVEDADVARIDGEVVEVNGEEIKVLYTSRKTFLYAVQNCRLLLKHQMFIPKMHEPGVLDKLRSGYDINEIYLKSASGRRPPSGRRRLAHEGWWWLKGGGGGALVAQGDGCCGFVGGALDKGACGWCGFVGGALDKGVCGWCTGQAGGRGCGFQGGALDKREEDGGSRRWRRPAA</sequence>
<organism evidence="4 5">
    <name type="scientific">Rhamnella rubrinervis</name>
    <dbReference type="NCBI Taxonomy" id="2594499"/>
    <lineage>
        <taxon>Eukaryota</taxon>
        <taxon>Viridiplantae</taxon>
        <taxon>Streptophyta</taxon>
        <taxon>Embryophyta</taxon>
        <taxon>Tracheophyta</taxon>
        <taxon>Spermatophyta</taxon>
        <taxon>Magnoliopsida</taxon>
        <taxon>eudicotyledons</taxon>
        <taxon>Gunneridae</taxon>
        <taxon>Pentapetalae</taxon>
        <taxon>rosids</taxon>
        <taxon>fabids</taxon>
        <taxon>Rosales</taxon>
        <taxon>Rhamnaceae</taxon>
        <taxon>rhamnoid group</taxon>
        <taxon>Rhamneae</taxon>
        <taxon>Rhamnella</taxon>
    </lineage>
</organism>
<evidence type="ECO:0000259" key="3">
    <source>
        <dbReference type="Pfam" id="PF02736"/>
    </source>
</evidence>
<dbReference type="EMBL" id="VOIH02000010">
    <property type="protein sequence ID" value="KAF3436058.1"/>
    <property type="molecule type" value="Genomic_DNA"/>
</dbReference>
<keyword evidence="1" id="KW-0547">Nucleotide-binding</keyword>
<comment type="caution">
    <text evidence="4">The sequence shown here is derived from an EMBL/GenBank/DDBJ whole genome shotgun (WGS) entry which is preliminary data.</text>
</comment>
<dbReference type="InterPro" id="IPR004009">
    <property type="entry name" value="SH3_Myosin"/>
</dbReference>
<dbReference type="Proteomes" id="UP000796880">
    <property type="component" value="Unassembled WGS sequence"/>
</dbReference>
<keyword evidence="2" id="KW-0067">ATP-binding</keyword>
<evidence type="ECO:0000256" key="2">
    <source>
        <dbReference type="ARBA" id="ARBA00022840"/>
    </source>
</evidence>